<reference evidence="2" key="2">
    <citation type="submission" date="2015-06" db="UniProtKB">
        <authorList>
            <consortium name="EnsemblPlants"/>
        </authorList>
    </citation>
    <scope>IDENTIFICATION</scope>
    <source>
        <strain evidence="2">cv. Heinz 1706</strain>
    </source>
</reference>
<dbReference type="Proteomes" id="UP000004994">
    <property type="component" value="Chromosome 5"/>
</dbReference>
<sequence length="63" mass="7411">MSNIVGILNVLVYIRSISSTIKSPCIHRFYAKLNAKLTLLLLLLLRIKVINYFFFLRLIIRIF</sequence>
<evidence type="ECO:0000313" key="2">
    <source>
        <dbReference type="EnsemblPlants" id="Solyc05g009490.2.1"/>
    </source>
</evidence>
<name>K4BXC3_SOLLC</name>
<dbReference type="InParanoid" id="K4BXC3"/>
<dbReference type="Gramene" id="Solyc05g009490.2.1">
    <property type="protein sequence ID" value="Solyc05g009490.2.1"/>
    <property type="gene ID" value="Solyc05g009490.2"/>
</dbReference>
<reference evidence="2" key="1">
    <citation type="journal article" date="2012" name="Nature">
        <title>The tomato genome sequence provides insights into fleshy fruit evolution.</title>
        <authorList>
            <consortium name="Tomato Genome Consortium"/>
        </authorList>
    </citation>
    <scope>NUCLEOTIDE SEQUENCE [LARGE SCALE GENOMIC DNA]</scope>
    <source>
        <strain evidence="2">cv. Heinz 1706</strain>
    </source>
</reference>
<keyword evidence="1" id="KW-0472">Membrane</keyword>
<keyword evidence="1" id="KW-1133">Transmembrane helix</keyword>
<protein>
    <submittedName>
        <fullName evidence="2">Uncharacterized protein</fullName>
    </submittedName>
</protein>
<dbReference type="PaxDb" id="4081-Solyc05g009490.2.1"/>
<proteinExistence type="predicted"/>
<dbReference type="HOGENOM" id="CLU_2890155_0_0_1"/>
<accession>K4BXC3</accession>
<feature type="transmembrane region" description="Helical" evidence="1">
    <location>
        <begin position="37"/>
        <end position="60"/>
    </location>
</feature>
<evidence type="ECO:0000256" key="1">
    <source>
        <dbReference type="SAM" id="Phobius"/>
    </source>
</evidence>
<evidence type="ECO:0000313" key="3">
    <source>
        <dbReference type="Proteomes" id="UP000004994"/>
    </source>
</evidence>
<organism evidence="2">
    <name type="scientific">Solanum lycopersicum</name>
    <name type="common">Tomato</name>
    <name type="synonym">Lycopersicon esculentum</name>
    <dbReference type="NCBI Taxonomy" id="4081"/>
    <lineage>
        <taxon>Eukaryota</taxon>
        <taxon>Viridiplantae</taxon>
        <taxon>Streptophyta</taxon>
        <taxon>Embryophyta</taxon>
        <taxon>Tracheophyta</taxon>
        <taxon>Spermatophyta</taxon>
        <taxon>Magnoliopsida</taxon>
        <taxon>eudicotyledons</taxon>
        <taxon>Gunneridae</taxon>
        <taxon>Pentapetalae</taxon>
        <taxon>asterids</taxon>
        <taxon>lamiids</taxon>
        <taxon>Solanales</taxon>
        <taxon>Solanaceae</taxon>
        <taxon>Solanoideae</taxon>
        <taxon>Solaneae</taxon>
        <taxon>Solanum</taxon>
        <taxon>Solanum subgen. Lycopersicon</taxon>
    </lineage>
</organism>
<keyword evidence="3" id="KW-1185">Reference proteome</keyword>
<dbReference type="EnsemblPlants" id="Solyc05g009490.2.1">
    <property type="protein sequence ID" value="Solyc05g009490.2.1"/>
    <property type="gene ID" value="Solyc05g009490.2"/>
</dbReference>
<keyword evidence="1" id="KW-0812">Transmembrane</keyword>
<dbReference type="AlphaFoldDB" id="K4BXC3"/>